<dbReference type="Proteomes" id="UP000585050">
    <property type="component" value="Unassembled WGS sequence"/>
</dbReference>
<dbReference type="EMBL" id="JABAIL010000001">
    <property type="protein sequence ID" value="NLR90439.1"/>
    <property type="molecule type" value="Genomic_DNA"/>
</dbReference>
<feature type="domain" description="HTH tetR-type" evidence="5">
    <location>
        <begin position="7"/>
        <end position="67"/>
    </location>
</feature>
<dbReference type="InterPro" id="IPR011075">
    <property type="entry name" value="TetR_C"/>
</dbReference>
<dbReference type="Gene3D" id="1.10.357.10">
    <property type="entry name" value="Tetracycline Repressor, domain 2"/>
    <property type="match status" value="1"/>
</dbReference>
<evidence type="ECO:0000256" key="3">
    <source>
        <dbReference type="ARBA" id="ARBA00023163"/>
    </source>
</evidence>
<evidence type="ECO:0000259" key="5">
    <source>
        <dbReference type="PROSITE" id="PS50977"/>
    </source>
</evidence>
<dbReference type="PANTHER" id="PTHR47506:SF1">
    <property type="entry name" value="HTH-TYPE TRANSCRIPTIONAL REGULATOR YJDC"/>
    <property type="match status" value="1"/>
</dbReference>
<proteinExistence type="predicted"/>
<organism evidence="6 7">
    <name type="scientific">Flammeovirga agarivorans</name>
    <dbReference type="NCBI Taxonomy" id="2726742"/>
    <lineage>
        <taxon>Bacteria</taxon>
        <taxon>Pseudomonadati</taxon>
        <taxon>Bacteroidota</taxon>
        <taxon>Cytophagia</taxon>
        <taxon>Cytophagales</taxon>
        <taxon>Flammeovirgaceae</taxon>
        <taxon>Flammeovirga</taxon>
    </lineage>
</organism>
<keyword evidence="7" id="KW-1185">Reference proteome</keyword>
<dbReference type="InterPro" id="IPR001647">
    <property type="entry name" value="HTH_TetR"/>
</dbReference>
<dbReference type="SUPFAM" id="SSF46689">
    <property type="entry name" value="Homeodomain-like"/>
    <property type="match status" value="1"/>
</dbReference>
<dbReference type="AlphaFoldDB" id="A0A7X8XUP1"/>
<evidence type="ECO:0000256" key="2">
    <source>
        <dbReference type="ARBA" id="ARBA00023125"/>
    </source>
</evidence>
<evidence type="ECO:0000313" key="6">
    <source>
        <dbReference type="EMBL" id="NLR90439.1"/>
    </source>
</evidence>
<dbReference type="PRINTS" id="PR00455">
    <property type="entry name" value="HTHTETR"/>
</dbReference>
<sequence>MAGRPKIFNQEEVLDKTINLFWENGYEATGTTALLKEVNLNKGSLYHTFKSKKQLFLAGLNHMERKALQGFEEALTNSEQPIEVIRGLFLGIVDSSYDENCKGCILGNTLMEFTGKDDEAKDVAAGFLRELESLFEKTITQEQEKGVLTSTENASDLAKYLINFWNGINISRRIYTDKQELLQMINFHLKIIK</sequence>
<dbReference type="Gene3D" id="1.10.10.60">
    <property type="entry name" value="Homeodomain-like"/>
    <property type="match status" value="1"/>
</dbReference>
<dbReference type="InterPro" id="IPR009057">
    <property type="entry name" value="Homeodomain-like_sf"/>
</dbReference>
<name>A0A7X8XUP1_9BACT</name>
<keyword evidence="2 4" id="KW-0238">DNA-binding</keyword>
<reference evidence="6 7" key="1">
    <citation type="submission" date="2020-04" db="EMBL/GenBank/DDBJ databases">
        <title>Flammeovirga sp. SR4, a novel species isolated from seawater.</title>
        <authorList>
            <person name="Wang X."/>
        </authorList>
    </citation>
    <scope>NUCLEOTIDE SEQUENCE [LARGE SCALE GENOMIC DNA]</scope>
    <source>
        <strain evidence="6 7">SR4</strain>
    </source>
</reference>
<gene>
    <name evidence="6" type="ORF">HGP29_04440</name>
</gene>
<dbReference type="SUPFAM" id="SSF48498">
    <property type="entry name" value="Tetracyclin repressor-like, C-terminal domain"/>
    <property type="match status" value="1"/>
</dbReference>
<dbReference type="Pfam" id="PF16925">
    <property type="entry name" value="TetR_C_13"/>
    <property type="match status" value="1"/>
</dbReference>
<keyword evidence="3" id="KW-0804">Transcription</keyword>
<dbReference type="RefSeq" id="WP_168881139.1">
    <property type="nucleotide sequence ID" value="NZ_JABAIL010000001.1"/>
</dbReference>
<evidence type="ECO:0000256" key="4">
    <source>
        <dbReference type="PROSITE-ProRule" id="PRU00335"/>
    </source>
</evidence>
<dbReference type="InterPro" id="IPR036271">
    <property type="entry name" value="Tet_transcr_reg_TetR-rel_C_sf"/>
</dbReference>
<protein>
    <submittedName>
        <fullName evidence="6">TetR/AcrR family transcriptional regulator</fullName>
    </submittedName>
</protein>
<accession>A0A7X8XUP1</accession>
<feature type="DNA-binding region" description="H-T-H motif" evidence="4">
    <location>
        <begin position="30"/>
        <end position="49"/>
    </location>
</feature>
<evidence type="ECO:0000313" key="7">
    <source>
        <dbReference type="Proteomes" id="UP000585050"/>
    </source>
</evidence>
<comment type="caution">
    <text evidence="6">The sequence shown here is derived from an EMBL/GenBank/DDBJ whole genome shotgun (WGS) entry which is preliminary data.</text>
</comment>
<dbReference type="PROSITE" id="PS50977">
    <property type="entry name" value="HTH_TETR_2"/>
    <property type="match status" value="1"/>
</dbReference>
<dbReference type="PANTHER" id="PTHR47506">
    <property type="entry name" value="TRANSCRIPTIONAL REGULATORY PROTEIN"/>
    <property type="match status" value="1"/>
</dbReference>
<keyword evidence="1" id="KW-0805">Transcription regulation</keyword>
<dbReference type="GO" id="GO:0003677">
    <property type="term" value="F:DNA binding"/>
    <property type="evidence" value="ECO:0007669"/>
    <property type="project" value="UniProtKB-UniRule"/>
</dbReference>
<dbReference type="Pfam" id="PF00440">
    <property type="entry name" value="TetR_N"/>
    <property type="match status" value="1"/>
</dbReference>
<evidence type="ECO:0000256" key="1">
    <source>
        <dbReference type="ARBA" id="ARBA00023015"/>
    </source>
</evidence>